<feature type="transmembrane region" description="Helical" evidence="1">
    <location>
        <begin position="12"/>
        <end position="33"/>
    </location>
</feature>
<organism evidence="2 3">
    <name type="scientific">Hibiscus sabdariffa</name>
    <name type="common">roselle</name>
    <dbReference type="NCBI Taxonomy" id="183260"/>
    <lineage>
        <taxon>Eukaryota</taxon>
        <taxon>Viridiplantae</taxon>
        <taxon>Streptophyta</taxon>
        <taxon>Embryophyta</taxon>
        <taxon>Tracheophyta</taxon>
        <taxon>Spermatophyta</taxon>
        <taxon>Magnoliopsida</taxon>
        <taxon>eudicotyledons</taxon>
        <taxon>Gunneridae</taxon>
        <taxon>Pentapetalae</taxon>
        <taxon>rosids</taxon>
        <taxon>malvids</taxon>
        <taxon>Malvales</taxon>
        <taxon>Malvaceae</taxon>
        <taxon>Malvoideae</taxon>
        <taxon>Hibiscus</taxon>
    </lineage>
</organism>
<proteinExistence type="predicted"/>
<feature type="transmembrane region" description="Helical" evidence="1">
    <location>
        <begin position="68"/>
        <end position="91"/>
    </location>
</feature>
<dbReference type="Proteomes" id="UP001396334">
    <property type="component" value="Unassembled WGS sequence"/>
</dbReference>
<accession>A0ABR2THE1</accession>
<keyword evidence="1" id="KW-1133">Transmembrane helix</keyword>
<reference evidence="2 3" key="1">
    <citation type="journal article" date="2024" name="G3 (Bethesda)">
        <title>Genome assembly of Hibiscus sabdariffa L. provides insights into metabolisms of medicinal natural products.</title>
        <authorList>
            <person name="Kim T."/>
        </authorList>
    </citation>
    <scope>NUCLEOTIDE SEQUENCE [LARGE SCALE GENOMIC DNA]</scope>
    <source>
        <strain evidence="2">TK-2024</strain>
        <tissue evidence="2">Old leaves</tissue>
    </source>
</reference>
<keyword evidence="1" id="KW-0472">Membrane</keyword>
<dbReference type="EMBL" id="JBBPBN010000005">
    <property type="protein sequence ID" value="KAK9036912.1"/>
    <property type="molecule type" value="Genomic_DNA"/>
</dbReference>
<evidence type="ECO:0000313" key="2">
    <source>
        <dbReference type="EMBL" id="KAK9036912.1"/>
    </source>
</evidence>
<evidence type="ECO:0000313" key="3">
    <source>
        <dbReference type="Proteomes" id="UP001396334"/>
    </source>
</evidence>
<protein>
    <submittedName>
        <fullName evidence="2">Uncharacterized protein</fullName>
    </submittedName>
</protein>
<keyword evidence="3" id="KW-1185">Reference proteome</keyword>
<gene>
    <name evidence="2" type="ORF">V6N11_021835</name>
</gene>
<name>A0ABR2THE1_9ROSI</name>
<keyword evidence="1" id="KW-0812">Transmembrane</keyword>
<sequence length="111" mass="12532">MYVFFQRSCSAFSLAVFCCKHWLLSGIFYSGLLRFYPNVSYNVVVVSTSDTLGVGFQSRVNCSISASLGAASIYCIHVITFAFAVILQYYWLRLSFNHGFPQPDSEEGAWR</sequence>
<evidence type="ECO:0000256" key="1">
    <source>
        <dbReference type="SAM" id="Phobius"/>
    </source>
</evidence>
<comment type="caution">
    <text evidence="2">The sequence shown here is derived from an EMBL/GenBank/DDBJ whole genome shotgun (WGS) entry which is preliminary data.</text>
</comment>